<evidence type="ECO:0000313" key="1">
    <source>
        <dbReference type="EMBL" id="AFM05235.1"/>
    </source>
</evidence>
<dbReference type="AlphaFoldDB" id="I4AMQ0"/>
<dbReference type="KEGG" id="fli:Fleli_2884"/>
<name>I4AMQ0_BERLS</name>
<proteinExistence type="predicted"/>
<organism evidence="1 2">
    <name type="scientific">Bernardetia litoralis (strain ATCC 23117 / DSM 6794 / NBRC 15988 / NCIMB 1366 / Fx l1 / Sio-4)</name>
    <name type="common">Flexibacter litoralis</name>
    <dbReference type="NCBI Taxonomy" id="880071"/>
    <lineage>
        <taxon>Bacteria</taxon>
        <taxon>Pseudomonadati</taxon>
        <taxon>Bacteroidota</taxon>
        <taxon>Cytophagia</taxon>
        <taxon>Cytophagales</taxon>
        <taxon>Bernardetiaceae</taxon>
        <taxon>Bernardetia</taxon>
    </lineage>
</organism>
<reference evidence="2" key="1">
    <citation type="submission" date="2012-06" db="EMBL/GenBank/DDBJ databases">
        <title>The complete genome of Flexibacter litoralis DSM 6794.</title>
        <authorList>
            <person name="Lucas S."/>
            <person name="Copeland A."/>
            <person name="Lapidus A."/>
            <person name="Glavina del Rio T."/>
            <person name="Dalin E."/>
            <person name="Tice H."/>
            <person name="Bruce D."/>
            <person name="Goodwin L."/>
            <person name="Pitluck S."/>
            <person name="Peters L."/>
            <person name="Ovchinnikova G."/>
            <person name="Lu M."/>
            <person name="Kyrpides N."/>
            <person name="Mavromatis K."/>
            <person name="Ivanova N."/>
            <person name="Brettin T."/>
            <person name="Detter J.C."/>
            <person name="Han C."/>
            <person name="Larimer F."/>
            <person name="Land M."/>
            <person name="Hauser L."/>
            <person name="Markowitz V."/>
            <person name="Cheng J.-F."/>
            <person name="Hugenholtz P."/>
            <person name="Woyke T."/>
            <person name="Wu D."/>
            <person name="Spring S."/>
            <person name="Lang E."/>
            <person name="Kopitz M."/>
            <person name="Brambilla E."/>
            <person name="Klenk H.-P."/>
            <person name="Eisen J.A."/>
        </authorList>
    </citation>
    <scope>NUCLEOTIDE SEQUENCE [LARGE SCALE GENOMIC DNA]</scope>
    <source>
        <strain evidence="2">ATCC 23117 / DSM 6794 / NBRC 15988 / NCIMB 1366 / Sio-4</strain>
    </source>
</reference>
<dbReference type="HOGENOM" id="CLU_2464531_0_0_10"/>
<dbReference type="Proteomes" id="UP000006054">
    <property type="component" value="Chromosome"/>
</dbReference>
<protein>
    <submittedName>
        <fullName evidence="1">Uncharacterized protein</fullName>
    </submittedName>
</protein>
<gene>
    <name evidence="1" type="ordered locus">Fleli_2884</name>
</gene>
<sequence>MSFYSTQFFIISIMNITTQNQIASYKLQLKSVLSQLKTEYNNLDKENLENDTISPKELHKLREVSKRLNEYCSDVMAYQEKIKFLSAE</sequence>
<dbReference type="EMBL" id="CP003345">
    <property type="protein sequence ID" value="AFM05235.1"/>
    <property type="molecule type" value="Genomic_DNA"/>
</dbReference>
<keyword evidence="2" id="KW-1185">Reference proteome</keyword>
<accession>I4AMQ0</accession>
<evidence type="ECO:0000313" key="2">
    <source>
        <dbReference type="Proteomes" id="UP000006054"/>
    </source>
</evidence>